<evidence type="ECO:0000256" key="2">
    <source>
        <dbReference type="ARBA" id="ARBA00022679"/>
    </source>
</evidence>
<dbReference type="Pfam" id="PF00294">
    <property type="entry name" value="PfkB"/>
    <property type="match status" value="1"/>
</dbReference>
<name>A0ABQ1NTN3_9BACI</name>
<reference evidence="8" key="1">
    <citation type="journal article" date="2019" name="Int. J. Syst. Evol. Microbiol.">
        <title>The Global Catalogue of Microorganisms (GCM) 10K type strain sequencing project: providing services to taxonomists for standard genome sequencing and annotation.</title>
        <authorList>
            <consortium name="The Broad Institute Genomics Platform"/>
            <consortium name="The Broad Institute Genome Sequencing Center for Infectious Disease"/>
            <person name="Wu L."/>
            <person name="Ma J."/>
        </authorList>
    </citation>
    <scope>NUCLEOTIDE SEQUENCE [LARGE SCALE GENOMIC DNA]</scope>
    <source>
        <strain evidence="8">CCM 7282</strain>
    </source>
</reference>
<evidence type="ECO:0000259" key="6">
    <source>
        <dbReference type="Pfam" id="PF00294"/>
    </source>
</evidence>
<keyword evidence="8" id="KW-1185">Reference proteome</keyword>
<accession>A0ABQ1NTN3</accession>
<dbReference type="InterPro" id="IPR002173">
    <property type="entry name" value="Carboh/pur_kinase_PfkB_CS"/>
</dbReference>
<evidence type="ECO:0000256" key="4">
    <source>
        <dbReference type="ARBA" id="ARBA00022777"/>
    </source>
</evidence>
<organism evidence="7 8">
    <name type="scientific">Thalassobacillus devorans</name>
    <dbReference type="NCBI Taxonomy" id="279813"/>
    <lineage>
        <taxon>Bacteria</taxon>
        <taxon>Bacillati</taxon>
        <taxon>Bacillota</taxon>
        <taxon>Bacilli</taxon>
        <taxon>Bacillales</taxon>
        <taxon>Bacillaceae</taxon>
        <taxon>Thalassobacillus</taxon>
    </lineage>
</organism>
<comment type="caution">
    <text evidence="7">The sequence shown here is derived from an EMBL/GenBank/DDBJ whole genome shotgun (WGS) entry which is preliminary data.</text>
</comment>
<keyword evidence="4" id="KW-0418">Kinase</keyword>
<dbReference type="PANTHER" id="PTHR43085">
    <property type="entry name" value="HEXOKINASE FAMILY MEMBER"/>
    <property type="match status" value="1"/>
</dbReference>
<comment type="similarity">
    <text evidence="1">Belongs to the carbohydrate kinase PfkB family.</text>
</comment>
<feature type="domain" description="Carbohydrate kinase PfkB" evidence="6">
    <location>
        <begin position="3"/>
        <end position="299"/>
    </location>
</feature>
<proteinExistence type="inferred from homology"/>
<keyword evidence="3" id="KW-0547">Nucleotide-binding</keyword>
<dbReference type="RefSeq" id="WP_062442009.1">
    <property type="nucleotide sequence ID" value="NZ_BMCJ01000002.1"/>
</dbReference>
<dbReference type="Gene3D" id="3.40.1190.20">
    <property type="match status" value="1"/>
</dbReference>
<dbReference type="EMBL" id="BMCJ01000002">
    <property type="protein sequence ID" value="GGC84620.1"/>
    <property type="molecule type" value="Genomic_DNA"/>
</dbReference>
<keyword evidence="2" id="KW-0808">Transferase</keyword>
<dbReference type="PANTHER" id="PTHR43085:SF1">
    <property type="entry name" value="PSEUDOURIDINE KINASE-RELATED"/>
    <property type="match status" value="1"/>
</dbReference>
<protein>
    <submittedName>
        <fullName evidence="7">2-dehydro-3-deoxygluconokinase</fullName>
    </submittedName>
</protein>
<evidence type="ECO:0000256" key="5">
    <source>
        <dbReference type="ARBA" id="ARBA00022840"/>
    </source>
</evidence>
<evidence type="ECO:0000256" key="1">
    <source>
        <dbReference type="ARBA" id="ARBA00010688"/>
    </source>
</evidence>
<evidence type="ECO:0000313" key="8">
    <source>
        <dbReference type="Proteomes" id="UP000619534"/>
    </source>
</evidence>
<dbReference type="InterPro" id="IPR011611">
    <property type="entry name" value="PfkB_dom"/>
</dbReference>
<keyword evidence="5" id="KW-0067">ATP-binding</keyword>
<dbReference type="Proteomes" id="UP000619534">
    <property type="component" value="Unassembled WGS sequence"/>
</dbReference>
<dbReference type="InterPro" id="IPR029056">
    <property type="entry name" value="Ribokinase-like"/>
</dbReference>
<dbReference type="PROSITE" id="PS00584">
    <property type="entry name" value="PFKB_KINASES_2"/>
    <property type="match status" value="1"/>
</dbReference>
<evidence type="ECO:0000313" key="7">
    <source>
        <dbReference type="EMBL" id="GGC84620.1"/>
    </source>
</evidence>
<gene>
    <name evidence="7" type="primary">kdgK</name>
    <name evidence="7" type="ORF">GCM10007216_14140</name>
</gene>
<dbReference type="CDD" id="cd01166">
    <property type="entry name" value="KdgK"/>
    <property type="match status" value="1"/>
</dbReference>
<evidence type="ECO:0000256" key="3">
    <source>
        <dbReference type="ARBA" id="ARBA00022741"/>
    </source>
</evidence>
<dbReference type="SUPFAM" id="SSF53613">
    <property type="entry name" value="Ribokinase-like"/>
    <property type="match status" value="1"/>
</dbReference>
<dbReference type="InterPro" id="IPR050306">
    <property type="entry name" value="PfkB_Carbo_kinase"/>
</dbReference>
<sequence>MDVVTMGESMVLFASKSQGLLRYANDFSARVAGAESNVMIGLSRLGHKAGWISRIGNDELGQKVRSFIQGEGVDISQVKIDETFPTGIFLKEALSSERSRVYYYRSHSAASNMTEEDIAEDYIANAKYLHITGITPALSDNCYKAVRHAISIAKKHKVKVCFDPNLRKNLWNEERARQVLLEIAGLSDIFLPGIDEAEFMFGVSDPKLIGEKAFQLGVGLSIIKIGAEGAYYFTKEDKGLVKGSPVQQVVDPVGAGDGFAAGVLSGLLDGLSPKDSVERGNAIGAMVTLVPGDVEGLPDRNLLDSYFNKQEDVSR</sequence>